<reference evidence="2" key="1">
    <citation type="submission" date="2020-05" db="EMBL/GenBank/DDBJ databases">
        <authorList>
            <person name="Chiriac C."/>
            <person name="Salcher M."/>
            <person name="Ghai R."/>
            <person name="Kavagutti S V."/>
        </authorList>
    </citation>
    <scope>NUCLEOTIDE SEQUENCE</scope>
</reference>
<proteinExistence type="predicted"/>
<gene>
    <name evidence="2" type="ORF">UFOPK4043_01235</name>
</gene>
<accession>A0A6J7QAB3</accession>
<name>A0A6J7QAB3_9ZZZZ</name>
<protein>
    <submittedName>
        <fullName evidence="2">Unannotated protein</fullName>
    </submittedName>
</protein>
<evidence type="ECO:0000256" key="1">
    <source>
        <dbReference type="SAM" id="MobiDB-lite"/>
    </source>
</evidence>
<sequence>MTVHNDNLEHQASGIVHPELIGPEVDDRRNGADQPLGRRFTARARLGLGRYLLELI</sequence>
<feature type="region of interest" description="Disordered" evidence="1">
    <location>
        <begin position="1"/>
        <end position="36"/>
    </location>
</feature>
<evidence type="ECO:0000313" key="2">
    <source>
        <dbReference type="EMBL" id="CAB5014518.1"/>
    </source>
</evidence>
<dbReference type="EMBL" id="CAFBPA010000204">
    <property type="protein sequence ID" value="CAB5014518.1"/>
    <property type="molecule type" value="Genomic_DNA"/>
</dbReference>
<organism evidence="2">
    <name type="scientific">freshwater metagenome</name>
    <dbReference type="NCBI Taxonomy" id="449393"/>
    <lineage>
        <taxon>unclassified sequences</taxon>
        <taxon>metagenomes</taxon>
        <taxon>ecological metagenomes</taxon>
    </lineage>
</organism>
<dbReference type="AlphaFoldDB" id="A0A6J7QAB3"/>